<comment type="caution">
    <text evidence="3">The sequence shown here is derived from an EMBL/GenBank/DDBJ whole genome shotgun (WGS) entry which is preliminary data.</text>
</comment>
<keyword evidence="2" id="KW-0472">Membrane</keyword>
<keyword evidence="2" id="KW-1133">Transmembrane helix</keyword>
<evidence type="ECO:0008006" key="5">
    <source>
        <dbReference type="Google" id="ProtNLM"/>
    </source>
</evidence>
<feature type="region of interest" description="Disordered" evidence="1">
    <location>
        <begin position="191"/>
        <end position="210"/>
    </location>
</feature>
<feature type="compositionally biased region" description="Low complexity" evidence="1">
    <location>
        <begin position="47"/>
        <end position="65"/>
    </location>
</feature>
<reference evidence="3" key="1">
    <citation type="journal article" date="2020" name="Fungal Divers.">
        <title>Resolving the Mortierellaceae phylogeny through synthesis of multi-gene phylogenetics and phylogenomics.</title>
        <authorList>
            <person name="Vandepol N."/>
            <person name="Liber J."/>
            <person name="Desiro A."/>
            <person name="Na H."/>
            <person name="Kennedy M."/>
            <person name="Barry K."/>
            <person name="Grigoriev I.V."/>
            <person name="Miller A.N."/>
            <person name="O'Donnell K."/>
            <person name="Stajich J.E."/>
            <person name="Bonito G."/>
        </authorList>
    </citation>
    <scope>NUCLEOTIDE SEQUENCE</scope>
    <source>
        <strain evidence="3">NRRL 6426</strain>
    </source>
</reference>
<feature type="transmembrane region" description="Helical" evidence="2">
    <location>
        <begin position="91"/>
        <end position="111"/>
    </location>
</feature>
<feature type="compositionally biased region" description="Basic and acidic residues" evidence="1">
    <location>
        <begin position="471"/>
        <end position="481"/>
    </location>
</feature>
<feature type="region of interest" description="Disordered" evidence="1">
    <location>
        <begin position="470"/>
        <end position="503"/>
    </location>
</feature>
<keyword evidence="4" id="KW-1185">Reference proteome</keyword>
<dbReference type="AlphaFoldDB" id="A0A9P5VBK4"/>
<proteinExistence type="predicted"/>
<feature type="compositionally biased region" description="Polar residues" evidence="1">
    <location>
        <begin position="1"/>
        <end position="20"/>
    </location>
</feature>
<dbReference type="EMBL" id="JAAAUQ010000353">
    <property type="protein sequence ID" value="KAF9151087.1"/>
    <property type="molecule type" value="Genomic_DNA"/>
</dbReference>
<gene>
    <name evidence="3" type="ORF">BG015_007097</name>
</gene>
<keyword evidence="2" id="KW-0812">Transmembrane</keyword>
<protein>
    <recommendedName>
        <fullName evidence="5">Transmembrane protein</fullName>
    </recommendedName>
</protein>
<name>A0A9P5VBK4_9FUNG</name>
<evidence type="ECO:0000313" key="4">
    <source>
        <dbReference type="Proteomes" id="UP000748756"/>
    </source>
</evidence>
<accession>A0A9P5VBK4</accession>
<evidence type="ECO:0000256" key="1">
    <source>
        <dbReference type="SAM" id="MobiDB-lite"/>
    </source>
</evidence>
<organism evidence="3 4">
    <name type="scientific">Linnemannia schmuckeri</name>
    <dbReference type="NCBI Taxonomy" id="64567"/>
    <lineage>
        <taxon>Eukaryota</taxon>
        <taxon>Fungi</taxon>
        <taxon>Fungi incertae sedis</taxon>
        <taxon>Mucoromycota</taxon>
        <taxon>Mortierellomycotina</taxon>
        <taxon>Mortierellomycetes</taxon>
        <taxon>Mortierellales</taxon>
        <taxon>Mortierellaceae</taxon>
        <taxon>Linnemannia</taxon>
    </lineage>
</organism>
<dbReference type="OrthoDB" id="4179406at2759"/>
<dbReference type="Proteomes" id="UP000748756">
    <property type="component" value="Unassembled WGS sequence"/>
</dbReference>
<feature type="region of interest" description="Disordered" evidence="1">
    <location>
        <begin position="1"/>
        <end position="73"/>
    </location>
</feature>
<sequence>MVELGTTQPPKYSATASCGSIRQRHPTTVQSTNTTTTLSEPDPPAPLLAQLDPSQPPESLSPLQEQGGGDVGKESLPTLLGADVMRPLRRLSILAVVLALLWIFVSFWLSIACEADFENIHDVVGHGPHDASSEGLSSFSGSSSSRMRRTDVPDFTFLVNRQAAMFEAFSQFLSSLNTPINLDDKSIDLYPEHDDSRSNDDQGITEKDSYGLETRTAASGKEFLPLYMTMKMSELAVIDLKVVAKHSLLPLETRTLLVDHLGDYQMAAKAHTRKLQFLEAKNKGWVESVIVRNVFLSAELKRLEKMSRKRYVVWARLCHFFCAPPLPNDRRLHARKIASVEKKLDRLFFSALKEDRRQLRMTILQVQELQKSLDDMDQTRQTLQDILGRERGHQEQLQRDIMAYVWTHLGGHQFEQETYRKNLALLKSMNKQQKRTGGHLQWILLELTEFEAELELLWEHMVDAGVFEAQEGGREGQEQKTAKRTAKSPSLDQRAKDQKKSTISLQDEIDQIESVTNNLKARKVIAF</sequence>
<evidence type="ECO:0000313" key="3">
    <source>
        <dbReference type="EMBL" id="KAF9151087.1"/>
    </source>
</evidence>
<evidence type="ECO:0000256" key="2">
    <source>
        <dbReference type="SAM" id="Phobius"/>
    </source>
</evidence>
<feature type="compositionally biased region" description="Low complexity" evidence="1">
    <location>
        <begin position="27"/>
        <end position="37"/>
    </location>
</feature>